<dbReference type="Pfam" id="PF13744">
    <property type="entry name" value="HTH_37"/>
    <property type="match status" value="1"/>
</dbReference>
<reference evidence="2" key="1">
    <citation type="submission" date="2019-06" db="EMBL/GenBank/DDBJ databases">
        <title>Complete genome sequence of Aeromonas hydrophila bacteriophage PS1.</title>
        <authorList>
            <person name="Rai S."/>
            <person name="Tyagi A."/>
            <person name="Kumar N."/>
            <person name="Singh N."/>
        </authorList>
    </citation>
    <scope>NUCLEOTIDE SEQUENCE [LARGE SCALE GENOMIC DNA]</scope>
</reference>
<dbReference type="EMBL" id="MN032614">
    <property type="protein sequence ID" value="QDJ96661.1"/>
    <property type="molecule type" value="Genomic_DNA"/>
</dbReference>
<dbReference type="InterPro" id="IPR010982">
    <property type="entry name" value="Lambda_DNA-bd_dom_sf"/>
</dbReference>
<protein>
    <recommendedName>
        <fullName evidence="1">HigA2-like helix-turn-helix domain-containing protein</fullName>
    </recommendedName>
</protein>
<gene>
    <name evidence="2" type="ORF">PS1_0150</name>
</gene>
<feature type="domain" description="HigA2-like helix-turn-helix" evidence="1">
    <location>
        <begin position="6"/>
        <end position="78"/>
    </location>
</feature>
<evidence type="ECO:0000313" key="2">
    <source>
        <dbReference type="EMBL" id="QDJ96661.1"/>
    </source>
</evidence>
<accession>A0A514TUG7</accession>
<organism evidence="2 3">
    <name type="scientific">Aeromonas phage PS1</name>
    <dbReference type="NCBI Taxonomy" id="2591406"/>
    <lineage>
        <taxon>Viruses</taxon>
        <taxon>Duplodnaviria</taxon>
        <taxon>Heunggongvirae</taxon>
        <taxon>Uroviricota</taxon>
        <taxon>Caudoviricetes</taxon>
        <taxon>Chimalliviridae</taxon>
        <taxon>Ferozepurvirus</taxon>
        <taxon>Ferozepurvirus PS1</taxon>
    </lineage>
</organism>
<dbReference type="InterPro" id="IPR039554">
    <property type="entry name" value="HigA2-like_HTH"/>
</dbReference>
<dbReference type="Gene3D" id="1.10.260.40">
    <property type="entry name" value="lambda repressor-like DNA-binding domains"/>
    <property type="match status" value="1"/>
</dbReference>
<evidence type="ECO:0000259" key="1">
    <source>
        <dbReference type="Pfam" id="PF13744"/>
    </source>
</evidence>
<dbReference type="Proteomes" id="UP000317703">
    <property type="component" value="Segment"/>
</dbReference>
<sequence>MRFKHESLMKVKKILMTRVSYIINLQIRNGEKAVDLSTKYNINPTTISELKHQKLEKMSLDRLITCADKMGLEYSIGITNFNGYKTVDISLPKYDNDPVIRQIDMKRHQHKHDSSNKVTTRAV</sequence>
<keyword evidence="3" id="KW-1185">Reference proteome</keyword>
<dbReference type="SUPFAM" id="SSF47413">
    <property type="entry name" value="lambda repressor-like DNA-binding domains"/>
    <property type="match status" value="1"/>
</dbReference>
<proteinExistence type="predicted"/>
<evidence type="ECO:0000313" key="3">
    <source>
        <dbReference type="Proteomes" id="UP000317703"/>
    </source>
</evidence>
<name>A0A514TUG7_9CAUD</name>
<dbReference type="GO" id="GO:0003677">
    <property type="term" value="F:DNA binding"/>
    <property type="evidence" value="ECO:0007669"/>
    <property type="project" value="InterPro"/>
</dbReference>